<accession>A0A142KC07</accession>
<feature type="compositionally biased region" description="Low complexity" evidence="1">
    <location>
        <begin position="122"/>
        <end position="139"/>
    </location>
</feature>
<protein>
    <submittedName>
        <fullName evidence="2">Terminase small subunit</fullName>
    </submittedName>
</protein>
<dbReference type="Proteomes" id="UP000203938">
    <property type="component" value="Segment"/>
</dbReference>
<evidence type="ECO:0000256" key="1">
    <source>
        <dbReference type="SAM" id="MobiDB-lite"/>
    </source>
</evidence>
<dbReference type="KEGG" id="vg:29125570"/>
<evidence type="ECO:0000313" key="2">
    <source>
        <dbReference type="EMBL" id="AMS03640.1"/>
    </source>
</evidence>
<proteinExistence type="predicted"/>
<gene>
    <name evidence="2" type="primary">5</name>
    <name evidence="2" type="ORF">SEA_BETTERKATZ_5</name>
</gene>
<reference evidence="3" key="1">
    <citation type="submission" date="2016-03" db="EMBL/GenBank/DDBJ databases">
        <authorList>
            <person name="Berryman E.N."/>
            <person name="Forrest K.M."/>
            <person name="McHale L."/>
            <person name="Wertz A.T."/>
            <person name="Zhuang Z."/>
            <person name="Kasturiarachi N.S."/>
            <person name="Pressimone C.A."/>
            <person name="Schiebel J.G."/>
            <person name="Furbee E.C."/>
            <person name="Grubb S.R."/>
            <person name="Warner M.H."/>
            <person name="Montgomery M.T."/>
            <person name="Garlena R.A."/>
            <person name="Russell D.A."/>
            <person name="Pope W.H."/>
            <person name="Jacobs-Sera D."/>
            <person name="Hendrix R.W."/>
            <person name="Hatfull G.F."/>
        </authorList>
    </citation>
    <scope>NUCLEOTIDE SEQUENCE [LARGE SCALE GENOMIC DNA]</scope>
</reference>
<feature type="region of interest" description="Disordered" evidence="1">
    <location>
        <begin position="91"/>
        <end position="139"/>
    </location>
</feature>
<dbReference type="RefSeq" id="YP_009302762.1">
    <property type="nucleotide sequence ID" value="NC_031247.1"/>
</dbReference>
<dbReference type="EMBL" id="KU963261">
    <property type="protein sequence ID" value="AMS03640.1"/>
    <property type="molecule type" value="Genomic_DNA"/>
</dbReference>
<evidence type="ECO:0000313" key="3">
    <source>
        <dbReference type="Proteomes" id="UP000203938"/>
    </source>
</evidence>
<keyword evidence="3" id="KW-1185">Reference proteome</keyword>
<dbReference type="GeneID" id="29125570"/>
<dbReference type="Pfam" id="PF05119">
    <property type="entry name" value="Terminase_4"/>
    <property type="match status" value="1"/>
</dbReference>
<name>A0A142KC07_9CAUD</name>
<dbReference type="InterPro" id="IPR006448">
    <property type="entry name" value="Phage_term_ssu_P27"/>
</dbReference>
<organism evidence="2 3">
    <name type="scientific">Gordonia phage BetterKatz</name>
    <dbReference type="NCBI Taxonomy" id="1821551"/>
    <lineage>
        <taxon>Viruses</taxon>
        <taxon>Duplodnaviria</taxon>
        <taxon>Heunggongvirae</taxon>
        <taxon>Uroviricota</taxon>
        <taxon>Caudoviricetes</taxon>
        <taxon>Betterkatzvirus</taxon>
        <taxon>Betterkatzvirus betterkatz</taxon>
    </lineage>
</organism>
<sequence>MADDDQVTATPPAPVTAAQVAADILASFTDPSAVDRAAIEAFAAQAARAREARRRIDSEGLIVEDGKGFPVPHPALELERAASRELRGWETARPDLFAGGAKPAGTSSTSKGGGADDRDADTTIADELAAARAARQAGT</sequence>